<protein>
    <submittedName>
        <fullName evidence="4">Anti-sigma-K factor rskA</fullName>
    </submittedName>
</protein>
<dbReference type="GO" id="GO:0006417">
    <property type="term" value="P:regulation of translation"/>
    <property type="evidence" value="ECO:0007669"/>
    <property type="project" value="TreeGrafter"/>
</dbReference>
<dbReference type="Pfam" id="PF10099">
    <property type="entry name" value="RskA_C"/>
    <property type="match status" value="1"/>
</dbReference>
<name>A0A1H7UVD8_OLID1</name>
<keyword evidence="1" id="KW-0175">Coiled coil</keyword>
<reference evidence="5" key="1">
    <citation type="submission" date="2016-10" db="EMBL/GenBank/DDBJ databases">
        <authorList>
            <person name="Varghese N."/>
            <person name="Submissions S."/>
        </authorList>
    </citation>
    <scope>NUCLEOTIDE SEQUENCE [LARGE SCALE GENOMIC DNA]</scope>
    <source>
        <strain evidence="5">DSM 18733</strain>
    </source>
</reference>
<evidence type="ECO:0000256" key="2">
    <source>
        <dbReference type="SAM" id="Phobius"/>
    </source>
</evidence>
<dbReference type="PANTHER" id="PTHR37461:SF1">
    <property type="entry name" value="ANTI-SIGMA-K FACTOR RSKA"/>
    <property type="match status" value="1"/>
</dbReference>
<feature type="transmembrane region" description="Helical" evidence="2">
    <location>
        <begin position="84"/>
        <end position="104"/>
    </location>
</feature>
<sequence length="253" mass="28162">MATDEEIRVLEEVCSKYPEVQQALDETQATLGKLALEDQEHPPVALKSTILNTLVQEGLVDEAMDTSQEMPIDNNRPNERSTNWYALMAAACALLLVIGTIYHINTVKELKSKLADLALQERNLLVENVNFREQLKNKEEELLVTTKASVIKYNLAGVPGHEKSAATLYWDKATKEVFLLPQNLPALPLGKQYQLWAIVDGKPVSAGVYTKDDLSVLQKMNTAERAEMFAITIEKEGGVEQPTLDQMVVAVKI</sequence>
<dbReference type="Proteomes" id="UP000199421">
    <property type="component" value="Unassembled WGS sequence"/>
</dbReference>
<dbReference type="GO" id="GO:0016989">
    <property type="term" value="F:sigma factor antagonist activity"/>
    <property type="evidence" value="ECO:0007669"/>
    <property type="project" value="TreeGrafter"/>
</dbReference>
<gene>
    <name evidence="4" type="ORF">SAMN05661044_03966</name>
</gene>
<feature type="domain" description="Anti-sigma K factor RskA C-terminal" evidence="3">
    <location>
        <begin position="87"/>
        <end position="243"/>
    </location>
</feature>
<keyword evidence="2" id="KW-0812">Transmembrane</keyword>
<dbReference type="InterPro" id="IPR018764">
    <property type="entry name" value="RskA_C"/>
</dbReference>
<feature type="coiled-coil region" evidence="1">
    <location>
        <begin position="107"/>
        <end position="141"/>
    </location>
</feature>
<evidence type="ECO:0000256" key="1">
    <source>
        <dbReference type="SAM" id="Coils"/>
    </source>
</evidence>
<dbReference type="GO" id="GO:0005886">
    <property type="term" value="C:plasma membrane"/>
    <property type="evidence" value="ECO:0007669"/>
    <property type="project" value="InterPro"/>
</dbReference>
<dbReference type="PANTHER" id="PTHR37461">
    <property type="entry name" value="ANTI-SIGMA-K FACTOR RSKA"/>
    <property type="match status" value="1"/>
</dbReference>
<keyword evidence="2" id="KW-0472">Membrane</keyword>
<dbReference type="AlphaFoldDB" id="A0A1H7UVD8"/>
<evidence type="ECO:0000313" key="4">
    <source>
        <dbReference type="EMBL" id="SEM00960.1"/>
    </source>
</evidence>
<keyword evidence="5" id="KW-1185">Reference proteome</keyword>
<organism evidence="4 5">
    <name type="scientific">Olivibacter domesticus</name>
    <name type="common">Pseudosphingobacterium domesticum</name>
    <dbReference type="NCBI Taxonomy" id="407022"/>
    <lineage>
        <taxon>Bacteria</taxon>
        <taxon>Pseudomonadati</taxon>
        <taxon>Bacteroidota</taxon>
        <taxon>Sphingobacteriia</taxon>
        <taxon>Sphingobacteriales</taxon>
        <taxon>Sphingobacteriaceae</taxon>
        <taxon>Olivibacter</taxon>
    </lineage>
</organism>
<dbReference type="STRING" id="407022.SAMN05661044_03966"/>
<dbReference type="EMBL" id="FOAF01000006">
    <property type="protein sequence ID" value="SEM00960.1"/>
    <property type="molecule type" value="Genomic_DNA"/>
</dbReference>
<proteinExistence type="predicted"/>
<evidence type="ECO:0000313" key="5">
    <source>
        <dbReference type="Proteomes" id="UP000199421"/>
    </source>
</evidence>
<accession>A0A1H7UVD8</accession>
<evidence type="ECO:0000259" key="3">
    <source>
        <dbReference type="Pfam" id="PF10099"/>
    </source>
</evidence>
<keyword evidence="2" id="KW-1133">Transmembrane helix</keyword>
<dbReference type="InterPro" id="IPR051474">
    <property type="entry name" value="Anti-sigma-K/W_factor"/>
</dbReference>